<organism evidence="4 5">
    <name type="scientific">Blepharisma stoltei</name>
    <dbReference type="NCBI Taxonomy" id="1481888"/>
    <lineage>
        <taxon>Eukaryota</taxon>
        <taxon>Sar</taxon>
        <taxon>Alveolata</taxon>
        <taxon>Ciliophora</taxon>
        <taxon>Postciliodesmatophora</taxon>
        <taxon>Heterotrichea</taxon>
        <taxon>Heterotrichida</taxon>
        <taxon>Blepharismidae</taxon>
        <taxon>Blepharisma</taxon>
    </lineage>
</organism>
<dbReference type="Gene3D" id="2.130.10.10">
    <property type="entry name" value="YVTN repeat-like/Quinoprotein amine dehydrogenase"/>
    <property type="match status" value="1"/>
</dbReference>
<sequence length="812" mass="93983">MKTLFSSFFRDKKRLSKDEFKEQTQLTNLPQEQPERVIHNRPLELMDPPELNMRDPRIYRGFPYTERLGTSCIGCARFWGRESKNHFSRGNTADVMKQDAVSIDEKTYAVREHYKGKSLYLKIHDTNGLKLDPNVIHPFVRIHIMDITKNSYLTKSYPHSVINYYEGMGQLNTSHEYSSGDCSYIYPFSTPPCDMRITGENDPHWDEEFILDEDAAYVLNPNNVILFEILDFNFRLIKQNSNLLRQDKMYPVAWAFLRPIGSTKMHLGISKLQLYNFKFKPQKGFGELRRPEVYYNFNWYNKELYPSFLRVELRVIEQPERKFVRYMPISPFEREEGEKTYEELEMEAAEPRKLKLGGKEEIDAEALERAKRLTKWRRLYQEDCMIPNKLAFKLQASKLGCWRLSFSHNGKYLAAGCTDETTVIKIYQVEDGELTLTLRGHADLVHDLAWSEDDMYLISSSSDGTTKIWDFTGIFRGGGEATGFTQSAFNPGTAEFLKVSLQHPSYVYSGQFHPDQTHSGYFIIATACFDGNVRFWFSNPESTTMNSELPIIPQQQLDYQYLKEERLKNPTDAELLEHRHPNTIVFDNQEIMYVGDSLGMIHLFSVQIRDNMLQTALIHQVSLDELLGDPINTILLQPPEKRFLLVLTRDNVIRRIEPARAAQADTHDLIDTRFFGAKIAKFAVRNCISPDGRYLLSGSEDGKIYLWDVATGYREDISHLEVGVKDLISDVAWNSTYNMIAVAGFGSELPILIYCYEKTQEDAENALMELNNRVPEEGKDYLAPQKEVISNLAYEVGATRELPSRQSNFPRY</sequence>
<evidence type="ECO:0000256" key="1">
    <source>
        <dbReference type="ARBA" id="ARBA00022574"/>
    </source>
</evidence>
<dbReference type="PROSITE" id="PS50082">
    <property type="entry name" value="WD_REPEATS_2"/>
    <property type="match status" value="2"/>
</dbReference>
<dbReference type="SUPFAM" id="SSF50978">
    <property type="entry name" value="WD40 repeat-like"/>
    <property type="match status" value="1"/>
</dbReference>
<dbReference type="InterPro" id="IPR001680">
    <property type="entry name" value="WD40_rpt"/>
</dbReference>
<feature type="repeat" description="WD" evidence="3">
    <location>
        <begin position="438"/>
        <end position="470"/>
    </location>
</feature>
<name>A0AAU9KEK8_9CILI</name>
<proteinExistence type="predicted"/>
<dbReference type="InterPro" id="IPR036322">
    <property type="entry name" value="WD40_repeat_dom_sf"/>
</dbReference>
<dbReference type="AlphaFoldDB" id="A0AAU9KEK8"/>
<dbReference type="GO" id="GO:0044458">
    <property type="term" value="P:motile cilium assembly"/>
    <property type="evidence" value="ECO:0007669"/>
    <property type="project" value="TreeGrafter"/>
</dbReference>
<feature type="repeat" description="WD" evidence="3">
    <location>
        <begin position="689"/>
        <end position="717"/>
    </location>
</feature>
<dbReference type="SMART" id="SM00320">
    <property type="entry name" value="WD40"/>
    <property type="match status" value="5"/>
</dbReference>
<evidence type="ECO:0000313" key="5">
    <source>
        <dbReference type="Proteomes" id="UP001162131"/>
    </source>
</evidence>
<reference evidence="4" key="1">
    <citation type="submission" date="2021-09" db="EMBL/GenBank/DDBJ databases">
        <authorList>
            <consortium name="AG Swart"/>
            <person name="Singh M."/>
            <person name="Singh A."/>
            <person name="Seah K."/>
            <person name="Emmerich C."/>
        </authorList>
    </citation>
    <scope>NUCLEOTIDE SEQUENCE</scope>
    <source>
        <strain evidence="4">ATCC30299</strain>
    </source>
</reference>
<dbReference type="InterPro" id="IPR019775">
    <property type="entry name" value="WD40_repeat_CS"/>
</dbReference>
<evidence type="ECO:0000256" key="2">
    <source>
        <dbReference type="ARBA" id="ARBA00022737"/>
    </source>
</evidence>
<dbReference type="PROSITE" id="PS00678">
    <property type="entry name" value="WD_REPEATS_1"/>
    <property type="match status" value="1"/>
</dbReference>
<comment type="caution">
    <text evidence="4">The sequence shown here is derived from an EMBL/GenBank/DDBJ whole genome shotgun (WGS) entry which is preliminary data.</text>
</comment>
<accession>A0AAU9KEK8</accession>
<evidence type="ECO:0000256" key="3">
    <source>
        <dbReference type="PROSITE-ProRule" id="PRU00221"/>
    </source>
</evidence>
<keyword evidence="5" id="KW-1185">Reference proteome</keyword>
<protein>
    <recommendedName>
        <fullName evidence="6">WD40 repeat-like protein</fullName>
    </recommendedName>
</protein>
<keyword evidence="2" id="KW-0677">Repeat</keyword>
<evidence type="ECO:0008006" key="6">
    <source>
        <dbReference type="Google" id="ProtNLM"/>
    </source>
</evidence>
<evidence type="ECO:0000313" key="4">
    <source>
        <dbReference type="EMBL" id="CAG9335314.1"/>
    </source>
</evidence>
<dbReference type="PANTHER" id="PTHR44499">
    <property type="entry name" value="JOUBERIN"/>
    <property type="match status" value="1"/>
</dbReference>
<dbReference type="Proteomes" id="UP001162131">
    <property type="component" value="Unassembled WGS sequence"/>
</dbReference>
<dbReference type="PROSITE" id="PS50294">
    <property type="entry name" value="WD_REPEATS_REGION"/>
    <property type="match status" value="1"/>
</dbReference>
<dbReference type="InterPro" id="IPR015943">
    <property type="entry name" value="WD40/YVTN_repeat-like_dom_sf"/>
</dbReference>
<dbReference type="InterPro" id="IPR052803">
    <property type="entry name" value="Cilium-Associated_Jouberin"/>
</dbReference>
<keyword evidence="1 3" id="KW-0853">WD repeat</keyword>
<dbReference type="PANTHER" id="PTHR44499:SF1">
    <property type="entry name" value="JOUBERIN"/>
    <property type="match status" value="1"/>
</dbReference>
<dbReference type="GO" id="GO:0036064">
    <property type="term" value="C:ciliary basal body"/>
    <property type="evidence" value="ECO:0007669"/>
    <property type="project" value="TreeGrafter"/>
</dbReference>
<dbReference type="EMBL" id="CAJZBQ010000062">
    <property type="protein sequence ID" value="CAG9335314.1"/>
    <property type="molecule type" value="Genomic_DNA"/>
</dbReference>
<dbReference type="Pfam" id="PF00400">
    <property type="entry name" value="WD40"/>
    <property type="match status" value="4"/>
</dbReference>
<gene>
    <name evidence="4" type="ORF">BSTOLATCC_MIC63791</name>
</gene>